<comment type="caution">
    <text evidence="8">The sequence shown here is derived from an EMBL/GenBank/DDBJ whole genome shotgun (WGS) entry which is preliminary data.</text>
</comment>
<evidence type="ECO:0000313" key="9">
    <source>
        <dbReference type="Proteomes" id="UP000308038"/>
    </source>
</evidence>
<dbReference type="RefSeq" id="WP_125945125.1">
    <property type="nucleotide sequence ID" value="NZ_SSTI01000001.1"/>
</dbReference>
<gene>
    <name evidence="8" type="ORF">E5988_00960</name>
</gene>
<dbReference type="InterPro" id="IPR013525">
    <property type="entry name" value="ABC2_TM"/>
</dbReference>
<dbReference type="PANTHER" id="PTHR30294:SF29">
    <property type="entry name" value="MULTIDRUG ABC TRANSPORTER PERMEASE YBHS-RELATED"/>
    <property type="match status" value="1"/>
</dbReference>
<dbReference type="Pfam" id="PF12698">
    <property type="entry name" value="ABC2_membrane_3"/>
    <property type="match status" value="1"/>
</dbReference>
<dbReference type="Proteomes" id="UP000308038">
    <property type="component" value="Unassembled WGS sequence"/>
</dbReference>
<keyword evidence="4 6" id="KW-1133">Transmembrane helix</keyword>
<keyword evidence="5 6" id="KW-0472">Membrane</keyword>
<evidence type="ECO:0000256" key="2">
    <source>
        <dbReference type="ARBA" id="ARBA00022475"/>
    </source>
</evidence>
<evidence type="ECO:0000256" key="1">
    <source>
        <dbReference type="ARBA" id="ARBA00004651"/>
    </source>
</evidence>
<dbReference type="InterPro" id="IPR051449">
    <property type="entry name" value="ABC-2_transporter_component"/>
</dbReference>
<comment type="subcellular location">
    <subcellularLocation>
        <location evidence="1">Cell membrane</location>
        <topology evidence="1">Multi-pass membrane protein</topology>
    </subcellularLocation>
</comment>
<keyword evidence="2" id="KW-1003">Cell membrane</keyword>
<feature type="transmembrane region" description="Helical" evidence="6">
    <location>
        <begin position="312"/>
        <end position="332"/>
    </location>
</feature>
<evidence type="ECO:0000256" key="5">
    <source>
        <dbReference type="ARBA" id="ARBA00023136"/>
    </source>
</evidence>
<organism evidence="8 9">
    <name type="scientific">Sphingomonas olei</name>
    <dbReference type="NCBI Taxonomy" id="1886787"/>
    <lineage>
        <taxon>Bacteria</taxon>
        <taxon>Pseudomonadati</taxon>
        <taxon>Pseudomonadota</taxon>
        <taxon>Alphaproteobacteria</taxon>
        <taxon>Sphingomonadales</taxon>
        <taxon>Sphingomonadaceae</taxon>
        <taxon>Sphingomonas</taxon>
    </lineage>
</organism>
<dbReference type="EMBL" id="SSTI01000001">
    <property type="protein sequence ID" value="THG42064.1"/>
    <property type="molecule type" value="Genomic_DNA"/>
</dbReference>
<dbReference type="PANTHER" id="PTHR30294">
    <property type="entry name" value="MEMBRANE COMPONENT OF ABC TRANSPORTER YHHJ-RELATED"/>
    <property type="match status" value="1"/>
</dbReference>
<evidence type="ECO:0000256" key="4">
    <source>
        <dbReference type="ARBA" id="ARBA00022989"/>
    </source>
</evidence>
<feature type="domain" description="ABC-2 type transporter transmembrane" evidence="7">
    <location>
        <begin position="182"/>
        <end position="384"/>
    </location>
</feature>
<feature type="transmembrane region" description="Helical" evidence="6">
    <location>
        <begin position="371"/>
        <end position="389"/>
    </location>
</feature>
<feature type="transmembrane region" description="Helical" evidence="6">
    <location>
        <begin position="278"/>
        <end position="300"/>
    </location>
</feature>
<keyword evidence="3 6" id="KW-0812">Transmembrane</keyword>
<keyword evidence="9" id="KW-1185">Reference proteome</keyword>
<feature type="transmembrane region" description="Helical" evidence="6">
    <location>
        <begin position="187"/>
        <end position="206"/>
    </location>
</feature>
<sequence length="421" mass="44879">MTDRSSSFRRRLRQTLTIARRDFTATVFTPIFLLFLLAPVIMGSFGAIGGLGAASVSAGAAEKERLVILADPRDTAALLAADRELRRLSPPEVAPPPVDLRAASSDARAQARAALETRDVDVLAVMYGPLATPEIIYGQSRRSARYLALLADQAVRLDRTGIDPLSRATFTRVTRDAPTVGSRSTSAFFAVFGIFFLTLFLSGQVVGTMAEERNNKVIEVLAAAVPLESVFLGKLLGMFGVAVLFVGFWGLVVSQIGAVLPPELNVADLTPAVGFRTFALLFAAYFTTAYLLLGSVFLGIGAQASTMREIQMLSLPITVLQVGMFALASAAASNPGSWVAQLAEILPLSSPFAMAGRAANSPDLWPHVAALAWQLLWVAIFIIVGARLFRRGVLQSGSPAGAWKKLFRRTPAAAPIDSSVS</sequence>
<protein>
    <submittedName>
        <fullName evidence="8">ABC transporter permease</fullName>
    </submittedName>
</protein>
<name>A0ABY2QMK2_9SPHN</name>
<evidence type="ECO:0000259" key="7">
    <source>
        <dbReference type="Pfam" id="PF12698"/>
    </source>
</evidence>
<proteinExistence type="predicted"/>
<evidence type="ECO:0000256" key="3">
    <source>
        <dbReference type="ARBA" id="ARBA00022692"/>
    </source>
</evidence>
<accession>A0ABY2QMK2</accession>
<feature type="transmembrane region" description="Helical" evidence="6">
    <location>
        <begin position="235"/>
        <end position="258"/>
    </location>
</feature>
<evidence type="ECO:0000313" key="8">
    <source>
        <dbReference type="EMBL" id="THG42064.1"/>
    </source>
</evidence>
<evidence type="ECO:0000256" key="6">
    <source>
        <dbReference type="SAM" id="Phobius"/>
    </source>
</evidence>
<reference evidence="8 9" key="1">
    <citation type="submission" date="2019-04" db="EMBL/GenBank/DDBJ databases">
        <title>Microbes associate with the intestines of laboratory mice.</title>
        <authorList>
            <person name="Navarre W."/>
            <person name="Wong E."/>
            <person name="Huang K.C."/>
            <person name="Tropini C."/>
            <person name="Ng K."/>
            <person name="Yu B."/>
        </authorList>
    </citation>
    <scope>NUCLEOTIDE SEQUENCE [LARGE SCALE GENOMIC DNA]</scope>
    <source>
        <strain evidence="8 9">NM83_B4-11</strain>
    </source>
</reference>